<comment type="similarity">
    <text evidence="2">Belongs to the dynactin subunit 2 family.</text>
</comment>
<dbReference type="GO" id="GO:0005737">
    <property type="term" value="C:cytoplasm"/>
    <property type="evidence" value="ECO:0007669"/>
    <property type="project" value="UniProtKB-SubCell"/>
</dbReference>
<comment type="subcellular location">
    <subcellularLocation>
        <location evidence="1">Cytoplasm</location>
    </subcellularLocation>
</comment>
<protein>
    <submittedName>
        <fullName evidence="6">Putative dynactin subunit 2-like protein</fullName>
    </submittedName>
</protein>
<dbReference type="InterPro" id="IPR028133">
    <property type="entry name" value="Dynamitin"/>
</dbReference>
<evidence type="ECO:0000313" key="6">
    <source>
        <dbReference type="EMBL" id="MBC1171293.1"/>
    </source>
</evidence>
<dbReference type="AlphaFoldDB" id="A0A1B0GKJ6"/>
<dbReference type="EMBL" id="AJWK01028990">
    <property type="status" value="NOT_ANNOTATED_CDS"/>
    <property type="molecule type" value="Genomic_DNA"/>
</dbReference>
<dbReference type="PANTHER" id="PTHR15346">
    <property type="entry name" value="DYNACTIN SUBUNIT"/>
    <property type="match status" value="1"/>
</dbReference>
<evidence type="ECO:0000256" key="4">
    <source>
        <dbReference type="ARBA" id="ARBA00023017"/>
    </source>
</evidence>
<feature type="coiled-coil region" evidence="5">
    <location>
        <begin position="352"/>
        <end position="379"/>
    </location>
</feature>
<evidence type="ECO:0000256" key="1">
    <source>
        <dbReference type="ARBA" id="ARBA00004496"/>
    </source>
</evidence>
<keyword evidence="8" id="KW-1185">Reference proteome</keyword>
<reference evidence="7" key="3">
    <citation type="submission" date="2020-05" db="UniProtKB">
        <authorList>
            <consortium name="EnsemblMetazoa"/>
        </authorList>
    </citation>
    <scope>IDENTIFICATION</scope>
    <source>
        <strain evidence="7">Jacobina</strain>
    </source>
</reference>
<feature type="coiled-coil region" evidence="5">
    <location>
        <begin position="507"/>
        <end position="534"/>
    </location>
</feature>
<dbReference type="EMBL" id="AJWK01028991">
    <property type="status" value="NOT_ANNOTATED_CDS"/>
    <property type="molecule type" value="Genomic_DNA"/>
</dbReference>
<dbReference type="GO" id="GO:0030286">
    <property type="term" value="C:dynein complex"/>
    <property type="evidence" value="ECO:0007669"/>
    <property type="project" value="UniProtKB-KW"/>
</dbReference>
<evidence type="ECO:0000256" key="5">
    <source>
        <dbReference type="SAM" id="Coils"/>
    </source>
</evidence>
<feature type="coiled-coil region" evidence="5">
    <location>
        <begin position="757"/>
        <end position="784"/>
    </location>
</feature>
<evidence type="ECO:0000256" key="3">
    <source>
        <dbReference type="ARBA" id="ARBA00022490"/>
    </source>
</evidence>
<name>A0A1B0GKJ6_LUTLO</name>
<dbReference type="GO" id="GO:0005869">
    <property type="term" value="C:dynactin complex"/>
    <property type="evidence" value="ECO:0007669"/>
    <property type="project" value="InterPro"/>
</dbReference>
<dbReference type="GO" id="GO:0007017">
    <property type="term" value="P:microtubule-based process"/>
    <property type="evidence" value="ECO:0007669"/>
    <property type="project" value="InterPro"/>
</dbReference>
<feature type="coiled-coil region" evidence="5">
    <location>
        <begin position="102"/>
        <end position="129"/>
    </location>
</feature>
<organism evidence="7 8">
    <name type="scientific">Lutzomyia longipalpis</name>
    <name type="common">Sand fly</name>
    <dbReference type="NCBI Taxonomy" id="7200"/>
    <lineage>
        <taxon>Eukaryota</taxon>
        <taxon>Metazoa</taxon>
        <taxon>Ecdysozoa</taxon>
        <taxon>Arthropoda</taxon>
        <taxon>Hexapoda</taxon>
        <taxon>Insecta</taxon>
        <taxon>Pterygota</taxon>
        <taxon>Neoptera</taxon>
        <taxon>Endopterygota</taxon>
        <taxon>Diptera</taxon>
        <taxon>Nematocera</taxon>
        <taxon>Psychodoidea</taxon>
        <taxon>Psychodidae</taxon>
        <taxon>Lutzomyia</taxon>
        <taxon>Lutzomyia</taxon>
    </lineage>
</organism>
<keyword evidence="5" id="KW-0175">Coiled coil</keyword>
<dbReference type="EMBL" id="GITU01002590">
    <property type="protein sequence ID" value="MBC1171293.1"/>
    <property type="molecule type" value="Transcribed_RNA"/>
</dbReference>
<sequence>MADPKFLNLPGIVYDQPDVYETPDVPEVETSDYYEEDPENSAIESLQLSTKDSFNKFKGKYLKGDVDFSDKISKRNRTGYTSRSGLWEINGEGERETPLQKYRRLQCEMHELLDEMSAIQANAETSKEEKKSYEVISGVVTSATKVLQCLHFEEVLGKEMASKSTEAELKKLVTQVEQYKKGDAVMPPITDIQLAQENRIAELEHRLYTLEKAVGAKPEKLNRLIGALGVSNLLAGVQQLSAKAALLQPAQLDLLETRLLGLAGKMNAVAEKTSPTPQESDRDAKVMELYKIAKRTEPIVQILPEMVARMQSLEALHKYSSNFSKAIAELEASQTMILTGLSQNKVLLQGIQETSAVQFDNLQKEVKKLEERLNAIKLPNVGALMKGKFLESLDFLLQALSLHNAAPGGQEFDLGIQVYDQPDVYETPDVPEVETSDYYEEDPENSAIESLQLSTKDSFNKFKGKYLKGDVDFSDKISKRNRTGYTSRSGLWEINGEGERETPLQKYRRLQCEMHELLDEMSAIQANAETSKEEKKSYEVISGVVTSATKVLQCLHFEEVLGKEMASKSTEAELKKLVTQVEQYKKGDAVMPPITDIQLAQENRIAELEHRLYTLEKAVGAKPEKLNRLIGALGVSNLLAGVQQLSAKAALLQPAQLDLLETRLLGLAGKMNAVAEKTSPTPQESDRDAKVMELYKIAKRTEPIVQILPEMVARMQSLEALHKYSSNFSKAIAELEASQTMILTGLSQNKVLLQGIQETSAVQFDNLQKEVKKLEERLNAIKLPK</sequence>
<keyword evidence="3" id="KW-0963">Cytoplasm</keyword>
<dbReference type="VEuPathDB" id="VectorBase:LLOJ008558"/>
<reference evidence="6" key="2">
    <citation type="journal article" date="2020" name="BMC">
        <title>Leishmania infection induces a limited differential gene expression in the sand fly midgut.</title>
        <authorList>
            <person name="Coutinho-Abreu I.V."/>
            <person name="Serafim T.D."/>
            <person name="Meneses C."/>
            <person name="Kamhawi S."/>
            <person name="Oliveira F."/>
            <person name="Valenzuela J.G."/>
        </authorList>
    </citation>
    <scope>NUCLEOTIDE SEQUENCE</scope>
    <source>
        <strain evidence="6">Jacobina</strain>
        <tissue evidence="6">Midgut</tissue>
    </source>
</reference>
<reference evidence="8" key="1">
    <citation type="submission" date="2012-05" db="EMBL/GenBank/DDBJ databases">
        <title>Whole Genome Assembly of Lutzomyia longipalpis.</title>
        <authorList>
            <person name="Richards S."/>
            <person name="Qu C."/>
            <person name="Dillon R."/>
            <person name="Worley K."/>
            <person name="Scherer S."/>
            <person name="Batterton M."/>
            <person name="Taylor A."/>
            <person name="Hawes A."/>
            <person name="Hernandez B."/>
            <person name="Kovar C."/>
            <person name="Mandapat C."/>
            <person name="Pham C."/>
            <person name="Qu C."/>
            <person name="Jing C."/>
            <person name="Bess C."/>
            <person name="Bandaranaike D."/>
            <person name="Ngo D."/>
            <person name="Ongeri F."/>
            <person name="Arias F."/>
            <person name="Lara F."/>
            <person name="Weissenberger G."/>
            <person name="Kamau G."/>
            <person name="Han H."/>
            <person name="Shen H."/>
            <person name="Dinh H."/>
            <person name="Khalil I."/>
            <person name="Jones J."/>
            <person name="Shafer J."/>
            <person name="Jayaseelan J."/>
            <person name="Quiroz J."/>
            <person name="Blankenburg K."/>
            <person name="Nguyen L."/>
            <person name="Jackson L."/>
            <person name="Francisco L."/>
            <person name="Tang L.-Y."/>
            <person name="Pu L.-L."/>
            <person name="Perales L."/>
            <person name="Lorensuhewa L."/>
            <person name="Munidasa M."/>
            <person name="Coyle M."/>
            <person name="Taylor M."/>
            <person name="Puazo M."/>
            <person name="Firestine M."/>
            <person name="Scheel M."/>
            <person name="Javaid M."/>
            <person name="Wang M."/>
            <person name="Li M."/>
            <person name="Tabassum N."/>
            <person name="Saada N."/>
            <person name="Osuji N."/>
            <person name="Aqrawi P."/>
            <person name="Fu Q."/>
            <person name="Thornton R."/>
            <person name="Raj R."/>
            <person name="Goodspeed R."/>
            <person name="Mata R."/>
            <person name="Najjar R."/>
            <person name="Gubbala S."/>
            <person name="Lee S."/>
            <person name="Denson S."/>
            <person name="Patil S."/>
            <person name="Macmil S."/>
            <person name="Qi S."/>
            <person name="Matskevitch T."/>
            <person name="Palculict T."/>
            <person name="Mathew T."/>
            <person name="Vee V."/>
            <person name="Velamala V."/>
            <person name="Korchina V."/>
            <person name="Cai W."/>
            <person name="Liu W."/>
            <person name="Dai W."/>
            <person name="Zou X."/>
            <person name="Zhu Y."/>
            <person name="Zhang Y."/>
            <person name="Wu Y.-Q."/>
            <person name="Xin Y."/>
            <person name="Nazarath L."/>
            <person name="Kovar C."/>
            <person name="Han Y."/>
            <person name="Muzny D."/>
            <person name="Gibbs R."/>
        </authorList>
    </citation>
    <scope>NUCLEOTIDE SEQUENCE [LARGE SCALE GENOMIC DNA]</scope>
    <source>
        <strain evidence="8">Jacobina</strain>
    </source>
</reference>
<dbReference type="Pfam" id="PF04912">
    <property type="entry name" value="Dynamitin"/>
    <property type="match status" value="2"/>
</dbReference>
<proteinExistence type="inferred from homology"/>
<dbReference type="Proteomes" id="UP000092461">
    <property type="component" value="Unassembled WGS sequence"/>
</dbReference>
<keyword evidence="4" id="KW-0243">Dynein</keyword>
<evidence type="ECO:0000256" key="2">
    <source>
        <dbReference type="ARBA" id="ARBA00006176"/>
    </source>
</evidence>
<evidence type="ECO:0000313" key="8">
    <source>
        <dbReference type="Proteomes" id="UP000092461"/>
    </source>
</evidence>
<evidence type="ECO:0000313" key="7">
    <source>
        <dbReference type="EnsemblMetazoa" id="LLOJ008558-PA"/>
    </source>
</evidence>
<dbReference type="EnsemblMetazoa" id="LLOJ008558-RA">
    <property type="protein sequence ID" value="LLOJ008558-PA"/>
    <property type="gene ID" value="LLOJ008558"/>
</dbReference>
<dbReference type="VEuPathDB" id="VectorBase:LLONM1_002572"/>
<accession>A0A1B0GKJ6</accession>